<name>A0A812L8N3_9DINO</name>
<feature type="chain" id="PRO_5032445466" evidence="2">
    <location>
        <begin position="24"/>
        <end position="307"/>
    </location>
</feature>
<keyword evidence="2" id="KW-0732">Signal</keyword>
<evidence type="ECO:0000256" key="2">
    <source>
        <dbReference type="SAM" id="SignalP"/>
    </source>
</evidence>
<gene>
    <name evidence="3" type="ORF">SNAT2548_LOCUS11220</name>
</gene>
<feature type="region of interest" description="Disordered" evidence="1">
    <location>
        <begin position="250"/>
        <end position="274"/>
    </location>
</feature>
<sequence length="307" mass="33355">AKQGLPAPVVILFCRLVCKLVLARVDHAVCAEHVQRHILMLAPAILSLVDSFVDLVLRRELQEASPSYHLSAVQAVLDAVLALVGLGGVFGGGTVPRDFVEGLVARFECDVHPAVLARLSLCHLGLAIPVGAELLRRFQGLEPPDQAVFWQQAKARSRLLFSDVQDVQKQLQHLQDAGFEGFEWSQEMPQQTGQCDEQFPSLPPLQDASPLSEMPFEEPAGSIQCSFEAEIKHPSFLGVLDLPALPLPAPAARHPKPSRKHLGRGDIARLRGVDPKDAPEELRCAIDGKLMAAAQTCSAGISLWPHL</sequence>
<feature type="signal peptide" evidence="2">
    <location>
        <begin position="1"/>
        <end position="23"/>
    </location>
</feature>
<reference evidence="3" key="1">
    <citation type="submission" date="2021-02" db="EMBL/GenBank/DDBJ databases">
        <authorList>
            <person name="Dougan E. K."/>
            <person name="Rhodes N."/>
            <person name="Thang M."/>
            <person name="Chan C."/>
        </authorList>
    </citation>
    <scope>NUCLEOTIDE SEQUENCE</scope>
</reference>
<feature type="compositionally biased region" description="Basic and acidic residues" evidence="1">
    <location>
        <begin position="263"/>
        <end position="274"/>
    </location>
</feature>
<evidence type="ECO:0000256" key="1">
    <source>
        <dbReference type="SAM" id="MobiDB-lite"/>
    </source>
</evidence>
<dbReference type="AlphaFoldDB" id="A0A812L8N3"/>
<feature type="non-terminal residue" evidence="3">
    <location>
        <position position="307"/>
    </location>
</feature>
<evidence type="ECO:0000313" key="3">
    <source>
        <dbReference type="EMBL" id="CAE7242992.1"/>
    </source>
</evidence>
<comment type="caution">
    <text evidence="3">The sequence shown here is derived from an EMBL/GenBank/DDBJ whole genome shotgun (WGS) entry which is preliminary data.</text>
</comment>
<accession>A0A812L8N3</accession>
<dbReference type="Proteomes" id="UP000604046">
    <property type="component" value="Unassembled WGS sequence"/>
</dbReference>
<organism evidence="3 4">
    <name type="scientific">Symbiodinium natans</name>
    <dbReference type="NCBI Taxonomy" id="878477"/>
    <lineage>
        <taxon>Eukaryota</taxon>
        <taxon>Sar</taxon>
        <taxon>Alveolata</taxon>
        <taxon>Dinophyceae</taxon>
        <taxon>Suessiales</taxon>
        <taxon>Symbiodiniaceae</taxon>
        <taxon>Symbiodinium</taxon>
    </lineage>
</organism>
<protein>
    <submittedName>
        <fullName evidence="3">Uncharacterized protein</fullName>
    </submittedName>
</protein>
<keyword evidence="4" id="KW-1185">Reference proteome</keyword>
<dbReference type="OrthoDB" id="424220at2759"/>
<proteinExistence type="predicted"/>
<evidence type="ECO:0000313" key="4">
    <source>
        <dbReference type="Proteomes" id="UP000604046"/>
    </source>
</evidence>
<feature type="compositionally biased region" description="Basic residues" evidence="1">
    <location>
        <begin position="253"/>
        <end position="262"/>
    </location>
</feature>
<dbReference type="EMBL" id="CAJNDS010000993">
    <property type="protein sequence ID" value="CAE7242992.1"/>
    <property type="molecule type" value="Genomic_DNA"/>
</dbReference>